<dbReference type="SUPFAM" id="SSF56436">
    <property type="entry name" value="C-type lectin-like"/>
    <property type="match status" value="1"/>
</dbReference>
<keyword evidence="1" id="KW-1015">Disulfide bond</keyword>
<evidence type="ECO:0000313" key="5">
    <source>
        <dbReference type="EMBL" id="PVD19610.1"/>
    </source>
</evidence>
<dbReference type="OrthoDB" id="6271941at2759"/>
<keyword evidence="6" id="KW-1185">Reference proteome</keyword>
<dbReference type="SMART" id="SM00034">
    <property type="entry name" value="CLECT"/>
    <property type="match status" value="1"/>
</dbReference>
<keyword evidence="3" id="KW-0732">Signal</keyword>
<feature type="domain" description="C-type lectin" evidence="4">
    <location>
        <begin position="122"/>
        <end position="234"/>
    </location>
</feature>
<sequence>MLHTITTFLLPILVSLLALQRHRGAPQEISNVPRDLPADVKAPLEKIAGTEQQSETYGDRLNSYTSPKERKIRSPPANSDAAGVCDITSIRSELSALRSELKAKVPCVPASETWCPPSWSLFSNSCYLFISRSLNWLDAQKFMSHLVEIDSAEENDFVYNLIRMKGVTVALIGINDIAHDGNWVFTSGRPLSYTNWRQGEPNNYLGTMEDCGTIRLSGLWNDVPCNYTCSSVCERCKMAWNKF</sequence>
<evidence type="ECO:0000256" key="3">
    <source>
        <dbReference type="SAM" id="SignalP"/>
    </source>
</evidence>
<feature type="chain" id="PRO_5015414405" description="C-type lectin domain-containing protein" evidence="3">
    <location>
        <begin position="25"/>
        <end position="243"/>
    </location>
</feature>
<feature type="signal peptide" evidence="3">
    <location>
        <begin position="1"/>
        <end position="24"/>
    </location>
</feature>
<gene>
    <name evidence="5" type="ORF">C0Q70_20100</name>
</gene>
<reference evidence="5 6" key="1">
    <citation type="submission" date="2018-04" db="EMBL/GenBank/DDBJ databases">
        <title>The genome of golden apple snail Pomacea canaliculata provides insight into stress tolerance and invasive adaptation.</title>
        <authorList>
            <person name="Liu C."/>
            <person name="Liu B."/>
            <person name="Ren Y."/>
            <person name="Zhang Y."/>
            <person name="Wang H."/>
            <person name="Li S."/>
            <person name="Jiang F."/>
            <person name="Yin L."/>
            <person name="Zhang G."/>
            <person name="Qian W."/>
            <person name="Fan W."/>
        </authorList>
    </citation>
    <scope>NUCLEOTIDE SEQUENCE [LARGE SCALE GENOMIC DNA]</scope>
    <source>
        <strain evidence="5">SZHN2017</strain>
        <tissue evidence="5">Muscle</tissue>
    </source>
</reference>
<dbReference type="InterPro" id="IPR050111">
    <property type="entry name" value="C-type_lectin/snaclec_domain"/>
</dbReference>
<accession>A0A2T7NEM1</accession>
<feature type="compositionally biased region" description="Polar residues" evidence="2">
    <location>
        <begin position="50"/>
        <end position="66"/>
    </location>
</feature>
<dbReference type="PROSITE" id="PS00615">
    <property type="entry name" value="C_TYPE_LECTIN_1"/>
    <property type="match status" value="1"/>
</dbReference>
<evidence type="ECO:0000313" key="6">
    <source>
        <dbReference type="Proteomes" id="UP000245119"/>
    </source>
</evidence>
<dbReference type="AlphaFoldDB" id="A0A2T7NEM1"/>
<dbReference type="InterPro" id="IPR001304">
    <property type="entry name" value="C-type_lectin-like"/>
</dbReference>
<dbReference type="PANTHER" id="PTHR22803">
    <property type="entry name" value="MANNOSE, PHOSPHOLIPASE, LECTIN RECEPTOR RELATED"/>
    <property type="match status" value="1"/>
</dbReference>
<dbReference type="Gene3D" id="3.10.100.10">
    <property type="entry name" value="Mannose-Binding Protein A, subunit A"/>
    <property type="match status" value="1"/>
</dbReference>
<feature type="region of interest" description="Disordered" evidence="2">
    <location>
        <begin position="47"/>
        <end position="77"/>
    </location>
</feature>
<dbReference type="Pfam" id="PF00059">
    <property type="entry name" value="Lectin_C"/>
    <property type="match status" value="1"/>
</dbReference>
<organism evidence="5 6">
    <name type="scientific">Pomacea canaliculata</name>
    <name type="common">Golden apple snail</name>
    <dbReference type="NCBI Taxonomy" id="400727"/>
    <lineage>
        <taxon>Eukaryota</taxon>
        <taxon>Metazoa</taxon>
        <taxon>Spiralia</taxon>
        <taxon>Lophotrochozoa</taxon>
        <taxon>Mollusca</taxon>
        <taxon>Gastropoda</taxon>
        <taxon>Caenogastropoda</taxon>
        <taxon>Architaenioglossa</taxon>
        <taxon>Ampullarioidea</taxon>
        <taxon>Ampullariidae</taxon>
        <taxon>Pomacea</taxon>
    </lineage>
</organism>
<protein>
    <recommendedName>
        <fullName evidence="4">C-type lectin domain-containing protein</fullName>
    </recommendedName>
</protein>
<dbReference type="InterPro" id="IPR016186">
    <property type="entry name" value="C-type_lectin-like/link_sf"/>
</dbReference>
<comment type="caution">
    <text evidence="5">The sequence shown here is derived from an EMBL/GenBank/DDBJ whole genome shotgun (WGS) entry which is preliminary data.</text>
</comment>
<proteinExistence type="predicted"/>
<dbReference type="Proteomes" id="UP000245119">
    <property type="component" value="Linkage Group LG13"/>
</dbReference>
<dbReference type="InterPro" id="IPR016187">
    <property type="entry name" value="CTDL_fold"/>
</dbReference>
<evidence type="ECO:0000256" key="1">
    <source>
        <dbReference type="ARBA" id="ARBA00023157"/>
    </source>
</evidence>
<dbReference type="EMBL" id="PZQS01000013">
    <property type="protein sequence ID" value="PVD19610.1"/>
    <property type="molecule type" value="Genomic_DNA"/>
</dbReference>
<name>A0A2T7NEM1_POMCA</name>
<dbReference type="PROSITE" id="PS50041">
    <property type="entry name" value="C_TYPE_LECTIN_2"/>
    <property type="match status" value="1"/>
</dbReference>
<evidence type="ECO:0000259" key="4">
    <source>
        <dbReference type="PROSITE" id="PS50041"/>
    </source>
</evidence>
<dbReference type="InterPro" id="IPR018378">
    <property type="entry name" value="C-type_lectin_CS"/>
</dbReference>
<evidence type="ECO:0000256" key="2">
    <source>
        <dbReference type="SAM" id="MobiDB-lite"/>
    </source>
</evidence>